<dbReference type="InterPro" id="IPR000014">
    <property type="entry name" value="PAS"/>
</dbReference>
<dbReference type="NCBIfam" id="TIGR00229">
    <property type="entry name" value="sensory_box"/>
    <property type="match status" value="3"/>
</dbReference>
<dbReference type="PROSITE" id="PS50113">
    <property type="entry name" value="PAC"/>
    <property type="match status" value="2"/>
</dbReference>
<feature type="domain" description="Histidine kinase" evidence="7">
    <location>
        <begin position="1240"/>
        <end position="1463"/>
    </location>
</feature>
<gene>
    <name evidence="13" type="ORF">ENS29_03295</name>
</gene>
<dbReference type="Pfam" id="PF08448">
    <property type="entry name" value="PAS_4"/>
    <property type="match status" value="1"/>
</dbReference>
<dbReference type="InterPro" id="IPR013656">
    <property type="entry name" value="PAS_4"/>
</dbReference>
<dbReference type="InterPro" id="IPR036890">
    <property type="entry name" value="HATPase_C_sf"/>
</dbReference>
<keyword evidence="3" id="KW-0378">Hydrolase</keyword>
<dbReference type="Pfam" id="PF02518">
    <property type="entry name" value="HATPase_c"/>
    <property type="match status" value="1"/>
</dbReference>
<dbReference type="CDD" id="cd00156">
    <property type="entry name" value="REC"/>
    <property type="match status" value="1"/>
</dbReference>
<dbReference type="Gene3D" id="3.30.450.20">
    <property type="entry name" value="PAS domain"/>
    <property type="match status" value="4"/>
</dbReference>
<keyword evidence="3" id="KW-0145">Chemotaxis</keyword>
<dbReference type="SUPFAM" id="SSF52738">
    <property type="entry name" value="Methylesterase CheB, C-terminal domain"/>
    <property type="match status" value="1"/>
</dbReference>
<evidence type="ECO:0000259" key="12">
    <source>
        <dbReference type="PROSITE" id="PS50123"/>
    </source>
</evidence>
<dbReference type="Gene3D" id="1.10.287.130">
    <property type="match status" value="1"/>
</dbReference>
<dbReference type="Pfam" id="PF13596">
    <property type="entry name" value="PAS_10"/>
    <property type="match status" value="1"/>
</dbReference>
<organism evidence="13">
    <name type="scientific">Desulfatirhabdium butyrativorans</name>
    <dbReference type="NCBI Taxonomy" id="340467"/>
    <lineage>
        <taxon>Bacteria</taxon>
        <taxon>Pseudomonadati</taxon>
        <taxon>Thermodesulfobacteriota</taxon>
        <taxon>Desulfobacteria</taxon>
        <taxon>Desulfobacterales</taxon>
        <taxon>Desulfatirhabdiaceae</taxon>
        <taxon>Desulfatirhabdium</taxon>
    </lineage>
</organism>
<dbReference type="SMART" id="SM00448">
    <property type="entry name" value="REC"/>
    <property type="match status" value="1"/>
</dbReference>
<dbReference type="InterPro" id="IPR035965">
    <property type="entry name" value="PAS-like_dom_sf"/>
</dbReference>
<dbReference type="GO" id="GO:0008984">
    <property type="term" value="F:protein-glutamate methylesterase activity"/>
    <property type="evidence" value="ECO:0007669"/>
    <property type="project" value="InterPro"/>
</dbReference>
<feature type="domain" description="PAS" evidence="9">
    <location>
        <begin position="982"/>
        <end position="1045"/>
    </location>
</feature>
<dbReference type="GO" id="GO:0008757">
    <property type="term" value="F:S-adenosylmethionine-dependent methyltransferase activity"/>
    <property type="evidence" value="ECO:0007669"/>
    <property type="project" value="InterPro"/>
</dbReference>
<dbReference type="InterPro" id="IPR050903">
    <property type="entry name" value="Bact_Chemotaxis_MeTrfase"/>
</dbReference>
<dbReference type="EMBL" id="DSUH01000071">
    <property type="protein sequence ID" value="HGU31864.1"/>
    <property type="molecule type" value="Genomic_DNA"/>
</dbReference>
<evidence type="ECO:0000256" key="6">
    <source>
        <dbReference type="SAM" id="MobiDB-lite"/>
    </source>
</evidence>
<feature type="region of interest" description="Disordered" evidence="6">
    <location>
        <begin position="1"/>
        <end position="21"/>
    </location>
</feature>
<evidence type="ECO:0000256" key="1">
    <source>
        <dbReference type="ARBA" id="ARBA00000085"/>
    </source>
</evidence>
<reference evidence="13" key="1">
    <citation type="journal article" date="2020" name="mSystems">
        <title>Genome- and Community-Level Interaction Insights into Carbon Utilization and Element Cycling Functions of Hydrothermarchaeota in Hydrothermal Sediment.</title>
        <authorList>
            <person name="Zhou Z."/>
            <person name="Liu Y."/>
            <person name="Xu W."/>
            <person name="Pan J."/>
            <person name="Luo Z.H."/>
            <person name="Li M."/>
        </authorList>
    </citation>
    <scope>NUCLEOTIDE SEQUENCE [LARGE SCALE GENOMIC DNA]</scope>
    <source>
        <strain evidence="13">SpSt-477</strain>
    </source>
</reference>
<dbReference type="PANTHER" id="PTHR24422:SF27">
    <property type="entry name" value="PROTEIN-GLUTAMATE O-METHYLTRANSFERASE"/>
    <property type="match status" value="1"/>
</dbReference>
<dbReference type="PROSITE" id="PS50112">
    <property type="entry name" value="PAS"/>
    <property type="match status" value="2"/>
</dbReference>
<dbReference type="SUPFAM" id="SSF55785">
    <property type="entry name" value="PYP-like sensor domain (PAS domain)"/>
    <property type="match status" value="4"/>
</dbReference>
<protein>
    <recommendedName>
        <fullName evidence="2">histidine kinase</fullName>
        <ecNumber evidence="2">2.7.13.3</ecNumber>
    </recommendedName>
</protein>
<dbReference type="SMART" id="SM00086">
    <property type="entry name" value="PAC"/>
    <property type="match status" value="3"/>
</dbReference>
<dbReference type="InterPro" id="IPR000700">
    <property type="entry name" value="PAS-assoc_C"/>
</dbReference>
<dbReference type="PANTHER" id="PTHR24422">
    <property type="entry name" value="CHEMOTAXIS PROTEIN METHYLTRANSFERASE"/>
    <property type="match status" value="1"/>
</dbReference>
<dbReference type="Pfam" id="PF00512">
    <property type="entry name" value="HisKA"/>
    <property type="match status" value="1"/>
</dbReference>
<dbReference type="InterPro" id="IPR022641">
    <property type="entry name" value="CheR_N"/>
</dbReference>
<dbReference type="PROSITE" id="PS50110">
    <property type="entry name" value="RESPONSE_REGULATORY"/>
    <property type="match status" value="1"/>
</dbReference>
<sequence>MKKEAKSDAAREAHNKKQKPAAVVGIGASAGGLEAIEAFFRAMPVDSGMAFVVVQHLSPDYKSLMVELLSRKTDIPVHRAEDGMEVEANHIYLIPPKKNMTIFHGKLLLEDQSQREGIQLPVDIFLRSLAEDQGEHAVAVILSGTGSDGTRGVRAVKEWGGLVITQNEASAKFDGMPRAAASTGLADFVLPPEEMPSQLLACLRHPYATRQERRQPALENETGMTRLFSLLRAKTKVDFTYYKPSTITRRVERRIAVTQSENLEAYVRYAEQNSAEVAALYRELLIGVTSFFRDPEVMSILGERVLPDLFKKTAEREMRLWVAGCSTGEEAYTLAILCRETMEALGLARDIKIFATDIDRDAIATAGAGVYPESIAADLGPALLTKYFYRRGDQYQVARTLREMVVFAQHNLVKDPPFTRIDMVSCRNLLIYLQNNLQQRALQMFAFSLRPGGILLLGTSEALGEMEVFFEAVDRKARIYRSLGKAAGRFAEDAQPALAPGERPLPPAAREFVRPRYSGPRESDRLITRLLDALAESYAPLTVVVNEQLEILHTLGDPSGILKMPSGRAVYDISKMVNRELGIPLTTGIQKVLRTGEELRYTNVRLHEGDTTRRVHLRMQLLPGRKSEEALVVVFFERIEDVRTEADDTPAEYDLSEETDQRLQDLEQELQFTRENLQATIEELETSNEELQATNEELLASNEELQSTNEELQSANEELYTVNAEYQKKIIEVTEAHNDIENLLSSSRIGTLILDEDMYIRRYSTRAAEVFNLVDSDIGRPLTHLSHRLGDFDAVGLAREALRTEVPLECEVKAEDGLWYLVRALPYRIGPQTVAGVVITLIDITLLRETRWELERSRQAAADILEHTPSGFFVYDVTEQGELRLSGGNPAAAKITGVDIEANLGKRFDQLWPGEQGAHIRERFLEAYRTGKAVYEPEVSYGDERLQGVFHIHAFRLPGERLAVGFQDITERKRAEEALKQSEEIFRSMIEHALDIITVLDGDGTIRYESPSVERVLGYQPRELQGQPLAPFVHPEDRGAIEELFAGRSSPRAFEFRFRHKDGSWRTLEAVGQNLTGQPPLSGVIINSRDVTARKRSEEQLRHANETLRAVIGTSPVAIYTLDERGCVESWNAAARRIFGWTEEEVLGKPLPTVPGPERETFRDNVGRVLAGENFQGLEVKRVRKDGTPVEVAIWTTLLDDGAGRSRIMAVVADVTERKRLEEQLRQSQRIEAVGRLAGGVAHDFNNLLTIISGYSDILLASAEVDGPQRRNVEEIRNAAARAAALTSQLLAFSRRQVLQPKVIGLNEVVSDLNKMLRRLIREDIELRTELDPLLGAVKADPGQIGQVLLNLVVNAREAMPSGGVLTIRTANADFPEDYVGPEGSIAAGAYVSLTVSDTGHGMDAAVREHVFEPFFTTKPHGKGTGLGLSTVHGIVKQSGGEIWVDSEPGRGTSFRIFLPRLDQPLDTHAPPPLPPPLRQGAETVLVAEDEQTLRQLVCDILSARGYRVLGARNGAEALDLAGRFKGRIHLLLTDLVMPRLGGRELAGRLAAERPGIKIVFMSGYTDEANSVPGTPGRFLQKPFTAEMLLRQIRQALDE</sequence>
<feature type="active site" evidence="3">
    <location>
        <position position="56"/>
    </location>
</feature>
<proteinExistence type="predicted"/>
<dbReference type="Pfam" id="PF00989">
    <property type="entry name" value="PAS"/>
    <property type="match status" value="1"/>
</dbReference>
<evidence type="ECO:0000313" key="13">
    <source>
        <dbReference type="EMBL" id="HGU31864.1"/>
    </source>
</evidence>
<feature type="active site" evidence="3">
    <location>
        <position position="148"/>
    </location>
</feature>
<evidence type="ECO:0000256" key="4">
    <source>
        <dbReference type="PROSITE-ProRule" id="PRU00169"/>
    </source>
</evidence>
<dbReference type="SMART" id="SM00138">
    <property type="entry name" value="MeTrc"/>
    <property type="match status" value="1"/>
</dbReference>
<dbReference type="Pfam" id="PF00072">
    <property type="entry name" value="Response_reg"/>
    <property type="match status" value="1"/>
</dbReference>
<dbReference type="InterPro" id="IPR022642">
    <property type="entry name" value="CheR_C"/>
</dbReference>
<dbReference type="CDD" id="cd00130">
    <property type="entry name" value="PAS"/>
    <property type="match status" value="2"/>
</dbReference>
<dbReference type="InterPro" id="IPR001789">
    <property type="entry name" value="Sig_transdc_resp-reg_receiver"/>
</dbReference>
<name>A0A7C4MNP9_9BACT</name>
<feature type="active site" evidence="3">
    <location>
        <position position="29"/>
    </location>
</feature>
<feature type="domain" description="Response regulatory" evidence="8">
    <location>
        <begin position="1484"/>
        <end position="1597"/>
    </location>
</feature>
<dbReference type="SMART" id="SM00091">
    <property type="entry name" value="PAS"/>
    <property type="match status" value="4"/>
</dbReference>
<comment type="caution">
    <text evidence="13">The sequence shown here is derived from an EMBL/GenBank/DDBJ whole genome shotgun (WGS) entry which is preliminary data.</text>
</comment>
<dbReference type="PRINTS" id="PR00996">
    <property type="entry name" value="CHERMTFRASE"/>
</dbReference>
<dbReference type="SUPFAM" id="SSF47757">
    <property type="entry name" value="Chemotaxis receptor methyltransferase CheR, N-terminal domain"/>
    <property type="match status" value="1"/>
</dbReference>
<evidence type="ECO:0000259" key="7">
    <source>
        <dbReference type="PROSITE" id="PS50109"/>
    </source>
</evidence>
<keyword evidence="4" id="KW-0597">Phosphoprotein</keyword>
<dbReference type="InterPro" id="IPR013655">
    <property type="entry name" value="PAS_fold_3"/>
</dbReference>
<dbReference type="InterPro" id="IPR001610">
    <property type="entry name" value="PAC"/>
</dbReference>
<dbReference type="InterPro" id="IPR000780">
    <property type="entry name" value="CheR_MeTrfase"/>
</dbReference>
<dbReference type="GO" id="GO:0000156">
    <property type="term" value="F:phosphorelay response regulator activity"/>
    <property type="evidence" value="ECO:0007669"/>
    <property type="project" value="InterPro"/>
</dbReference>
<dbReference type="Gene3D" id="3.40.50.2300">
    <property type="match status" value="1"/>
</dbReference>
<feature type="modified residue" description="4-aspartylphosphate" evidence="4">
    <location>
        <position position="1535"/>
    </location>
</feature>
<dbReference type="InterPro" id="IPR036097">
    <property type="entry name" value="HisK_dim/P_sf"/>
</dbReference>
<feature type="domain" description="CheB-type methylesterase" evidence="11">
    <location>
        <begin position="20"/>
        <end position="206"/>
    </location>
</feature>
<feature type="compositionally biased region" description="Basic and acidic residues" evidence="6">
    <location>
        <begin position="1"/>
        <end position="15"/>
    </location>
</feature>
<evidence type="ECO:0000256" key="5">
    <source>
        <dbReference type="SAM" id="Coils"/>
    </source>
</evidence>
<dbReference type="GO" id="GO:0005737">
    <property type="term" value="C:cytoplasm"/>
    <property type="evidence" value="ECO:0007669"/>
    <property type="project" value="InterPro"/>
</dbReference>
<dbReference type="Gene3D" id="3.40.50.150">
    <property type="entry name" value="Vaccinia Virus protein VP39"/>
    <property type="match status" value="1"/>
</dbReference>
<dbReference type="SMART" id="SM00388">
    <property type="entry name" value="HisKA"/>
    <property type="match status" value="1"/>
</dbReference>
<dbReference type="InterPro" id="IPR011006">
    <property type="entry name" value="CheY-like_superfamily"/>
</dbReference>
<feature type="domain" description="PAC" evidence="10">
    <location>
        <begin position="1052"/>
        <end position="1103"/>
    </location>
</feature>
<dbReference type="Gene3D" id="3.40.50.180">
    <property type="entry name" value="Methylesterase CheB, C-terminal domain"/>
    <property type="match status" value="1"/>
</dbReference>
<dbReference type="GO" id="GO:0000155">
    <property type="term" value="F:phosphorelay sensor kinase activity"/>
    <property type="evidence" value="ECO:0007669"/>
    <property type="project" value="InterPro"/>
</dbReference>
<evidence type="ECO:0000259" key="8">
    <source>
        <dbReference type="PROSITE" id="PS50110"/>
    </source>
</evidence>
<dbReference type="InterPro" id="IPR013767">
    <property type="entry name" value="PAS_fold"/>
</dbReference>
<dbReference type="PROSITE" id="PS50122">
    <property type="entry name" value="CHEB"/>
    <property type="match status" value="1"/>
</dbReference>
<dbReference type="SUPFAM" id="SSF52172">
    <property type="entry name" value="CheY-like"/>
    <property type="match status" value="1"/>
</dbReference>
<evidence type="ECO:0000259" key="11">
    <source>
        <dbReference type="PROSITE" id="PS50122"/>
    </source>
</evidence>
<dbReference type="GO" id="GO:0006355">
    <property type="term" value="P:regulation of DNA-templated transcription"/>
    <property type="evidence" value="ECO:0007669"/>
    <property type="project" value="InterPro"/>
</dbReference>
<feature type="domain" description="PAC" evidence="10">
    <location>
        <begin position="1176"/>
        <end position="1227"/>
    </location>
</feature>
<dbReference type="InterPro" id="IPR029063">
    <property type="entry name" value="SAM-dependent_MTases_sf"/>
</dbReference>
<evidence type="ECO:0000259" key="10">
    <source>
        <dbReference type="PROSITE" id="PS50113"/>
    </source>
</evidence>
<dbReference type="InterPro" id="IPR000673">
    <property type="entry name" value="Sig_transdc_resp-reg_Me-estase"/>
</dbReference>
<dbReference type="Gene3D" id="3.30.565.10">
    <property type="entry name" value="Histidine kinase-like ATPase, C-terminal domain"/>
    <property type="match status" value="1"/>
</dbReference>
<dbReference type="SMART" id="SM00387">
    <property type="entry name" value="HATPase_c"/>
    <property type="match status" value="1"/>
</dbReference>
<dbReference type="Pfam" id="PF01339">
    <property type="entry name" value="CheB_methylest"/>
    <property type="match status" value="1"/>
</dbReference>
<dbReference type="PROSITE" id="PS50123">
    <property type="entry name" value="CHER"/>
    <property type="match status" value="1"/>
</dbReference>
<keyword evidence="5" id="KW-0175">Coiled coil</keyword>
<dbReference type="CDD" id="cd16434">
    <property type="entry name" value="CheB-CheR_fusion"/>
    <property type="match status" value="1"/>
</dbReference>
<dbReference type="SUPFAM" id="SSF55874">
    <property type="entry name" value="ATPase domain of HSP90 chaperone/DNA topoisomerase II/histidine kinase"/>
    <property type="match status" value="1"/>
</dbReference>
<accession>A0A7C4MNP9</accession>
<evidence type="ECO:0000256" key="2">
    <source>
        <dbReference type="ARBA" id="ARBA00012438"/>
    </source>
</evidence>
<evidence type="ECO:0000259" key="9">
    <source>
        <dbReference type="PROSITE" id="PS50112"/>
    </source>
</evidence>
<dbReference type="InterPro" id="IPR005467">
    <property type="entry name" value="His_kinase_dom"/>
</dbReference>
<evidence type="ECO:0000256" key="3">
    <source>
        <dbReference type="PROSITE-ProRule" id="PRU00050"/>
    </source>
</evidence>
<feature type="coiled-coil region" evidence="5">
    <location>
        <begin position="656"/>
        <end position="729"/>
    </location>
</feature>
<dbReference type="Pfam" id="PF03705">
    <property type="entry name" value="CheR_N"/>
    <property type="match status" value="1"/>
</dbReference>
<dbReference type="InterPro" id="IPR003594">
    <property type="entry name" value="HATPase_dom"/>
</dbReference>
<dbReference type="GO" id="GO:0006935">
    <property type="term" value="P:chemotaxis"/>
    <property type="evidence" value="ECO:0007669"/>
    <property type="project" value="UniProtKB-UniRule"/>
</dbReference>
<dbReference type="PROSITE" id="PS50109">
    <property type="entry name" value="HIS_KIN"/>
    <property type="match status" value="1"/>
</dbReference>
<feature type="domain" description="PAS" evidence="9">
    <location>
        <begin position="1104"/>
        <end position="1173"/>
    </location>
</feature>
<dbReference type="InterPro" id="IPR003661">
    <property type="entry name" value="HisK_dim/P_dom"/>
</dbReference>
<dbReference type="EC" id="2.7.13.3" evidence="2"/>
<dbReference type="InterPro" id="IPR035909">
    <property type="entry name" value="CheB_C"/>
</dbReference>
<dbReference type="Pfam" id="PF01739">
    <property type="entry name" value="CheR"/>
    <property type="match status" value="1"/>
</dbReference>
<dbReference type="SUPFAM" id="SSF53335">
    <property type="entry name" value="S-adenosyl-L-methionine-dependent methyltransferases"/>
    <property type="match status" value="1"/>
</dbReference>
<dbReference type="SUPFAM" id="SSF47384">
    <property type="entry name" value="Homodimeric domain of signal transducing histidine kinase"/>
    <property type="match status" value="1"/>
</dbReference>
<dbReference type="Pfam" id="PF08447">
    <property type="entry name" value="PAS_3"/>
    <property type="match status" value="1"/>
</dbReference>
<dbReference type="CDD" id="cd00082">
    <property type="entry name" value="HisKA"/>
    <property type="match status" value="1"/>
</dbReference>
<feature type="domain" description="CheR-type methyltransferase" evidence="12">
    <location>
        <begin position="226"/>
        <end position="493"/>
    </location>
</feature>
<comment type="catalytic activity">
    <reaction evidence="1">
        <text>ATP + protein L-histidine = ADP + protein N-phospho-L-histidine.</text>
        <dbReference type="EC" id="2.7.13.3"/>
    </reaction>
</comment>